<evidence type="ECO:0000313" key="2">
    <source>
        <dbReference type="Proteomes" id="UP000253782"/>
    </source>
</evidence>
<dbReference type="RefSeq" id="WP_114844178.1">
    <property type="nucleotide sequence ID" value="NZ_JBHSPE010000001.1"/>
</dbReference>
<accession>A0A369UZI3</accession>
<dbReference type="Proteomes" id="UP000253782">
    <property type="component" value="Unassembled WGS sequence"/>
</dbReference>
<proteinExistence type="predicted"/>
<name>A0A369UZI3_9GAMM</name>
<evidence type="ECO:0000313" key="1">
    <source>
        <dbReference type="EMBL" id="RDD83729.1"/>
    </source>
</evidence>
<dbReference type="AlphaFoldDB" id="A0A369UZI3"/>
<comment type="caution">
    <text evidence="1">The sequence shown here is derived from an EMBL/GenBank/DDBJ whole genome shotgun (WGS) entry which is preliminary data.</text>
</comment>
<dbReference type="OrthoDB" id="5958689at2"/>
<keyword evidence="2" id="KW-1185">Reference proteome</keyword>
<organism evidence="1 2">
    <name type="scientific">Dyella tabacisoli</name>
    <dbReference type="NCBI Taxonomy" id="2282381"/>
    <lineage>
        <taxon>Bacteria</taxon>
        <taxon>Pseudomonadati</taxon>
        <taxon>Pseudomonadota</taxon>
        <taxon>Gammaproteobacteria</taxon>
        <taxon>Lysobacterales</taxon>
        <taxon>Rhodanobacteraceae</taxon>
        <taxon>Dyella</taxon>
    </lineage>
</organism>
<sequence>MITYSLKQSTAGGWSICRSGFALFSDLRLGPAIKLAREIARDEHLRSGRVICVEMPGPATNIRLARYGFVVEREEAAVAV</sequence>
<protein>
    <submittedName>
        <fullName evidence="1">Uncharacterized protein</fullName>
    </submittedName>
</protein>
<dbReference type="EMBL" id="QQAH01000001">
    <property type="protein sequence ID" value="RDD83729.1"/>
    <property type="molecule type" value="Genomic_DNA"/>
</dbReference>
<gene>
    <name evidence="1" type="ORF">DVJ77_00790</name>
</gene>
<reference evidence="1 2" key="1">
    <citation type="submission" date="2018-07" db="EMBL/GenBank/DDBJ databases">
        <title>Dyella tabacisoli L4-6T, whole genome shotgun sequence.</title>
        <authorList>
            <person name="Zhou X.-K."/>
            <person name="Li W.-J."/>
            <person name="Duan Y.-Q."/>
        </authorList>
    </citation>
    <scope>NUCLEOTIDE SEQUENCE [LARGE SCALE GENOMIC DNA]</scope>
    <source>
        <strain evidence="1 2">L4-6</strain>
    </source>
</reference>